<dbReference type="GO" id="GO:0005524">
    <property type="term" value="F:ATP binding"/>
    <property type="evidence" value="ECO:0007669"/>
    <property type="project" value="UniProtKB-UniRule"/>
</dbReference>
<comment type="similarity">
    <text evidence="7">Belongs to the TRAFAC class myosin-kinesin ATPase superfamily. Kinesin family.</text>
</comment>
<reference evidence="11 12" key="1">
    <citation type="submission" date="2024-09" db="EMBL/GenBank/DDBJ databases">
        <title>A chromosome-level genome assembly of Gray's grenadier anchovy, Coilia grayii.</title>
        <authorList>
            <person name="Fu Z."/>
        </authorList>
    </citation>
    <scope>NUCLEOTIDE SEQUENCE [LARGE SCALE GENOMIC DNA]</scope>
    <source>
        <strain evidence="11">G4</strain>
        <tissue evidence="11">Muscle</tissue>
    </source>
</reference>
<evidence type="ECO:0000256" key="4">
    <source>
        <dbReference type="ARBA" id="ARBA00022840"/>
    </source>
</evidence>
<dbReference type="Gene3D" id="3.40.850.10">
    <property type="entry name" value="Kinesin motor domain"/>
    <property type="match status" value="1"/>
</dbReference>
<evidence type="ECO:0000256" key="5">
    <source>
        <dbReference type="ARBA" id="ARBA00023054"/>
    </source>
</evidence>
<keyword evidence="3 7" id="KW-0547">Nucleotide-binding</keyword>
<evidence type="ECO:0000256" key="2">
    <source>
        <dbReference type="ARBA" id="ARBA00022490"/>
    </source>
</evidence>
<evidence type="ECO:0000256" key="9">
    <source>
        <dbReference type="SAM" id="MobiDB-lite"/>
    </source>
</evidence>
<feature type="region of interest" description="Disordered" evidence="9">
    <location>
        <begin position="494"/>
        <end position="536"/>
    </location>
</feature>
<dbReference type="PANTHER" id="PTHR47969:SF15">
    <property type="entry name" value="CHROMOSOME-ASSOCIATED KINESIN KIF4A-RELATED"/>
    <property type="match status" value="1"/>
</dbReference>
<evidence type="ECO:0000259" key="10">
    <source>
        <dbReference type="PROSITE" id="PS50067"/>
    </source>
</evidence>
<gene>
    <name evidence="11" type="ORF">ACEWY4_012385</name>
</gene>
<accession>A0ABD1K0D5</accession>
<feature type="compositionally biased region" description="Basic and acidic residues" evidence="9">
    <location>
        <begin position="575"/>
        <end position="588"/>
    </location>
</feature>
<proteinExistence type="inferred from homology"/>
<feature type="region of interest" description="Disordered" evidence="9">
    <location>
        <begin position="266"/>
        <end position="286"/>
    </location>
</feature>
<dbReference type="PANTHER" id="PTHR47969">
    <property type="entry name" value="CHROMOSOME-ASSOCIATED KINESIN KIF4A-RELATED"/>
    <property type="match status" value="1"/>
</dbReference>
<dbReference type="GO" id="GO:0003774">
    <property type="term" value="F:cytoskeletal motor activity"/>
    <property type="evidence" value="ECO:0007669"/>
    <property type="project" value="UniProtKB-UniRule"/>
</dbReference>
<evidence type="ECO:0000256" key="1">
    <source>
        <dbReference type="ARBA" id="ARBA00004245"/>
    </source>
</evidence>
<feature type="coiled-coil region" evidence="8">
    <location>
        <begin position="756"/>
        <end position="790"/>
    </location>
</feature>
<dbReference type="InterPro" id="IPR001752">
    <property type="entry name" value="Kinesin_motor_dom"/>
</dbReference>
<feature type="region of interest" description="Disordered" evidence="9">
    <location>
        <begin position="794"/>
        <end position="824"/>
    </location>
</feature>
<dbReference type="GO" id="GO:0005856">
    <property type="term" value="C:cytoskeleton"/>
    <property type="evidence" value="ECO:0007669"/>
    <property type="project" value="UniProtKB-SubCell"/>
</dbReference>
<evidence type="ECO:0000313" key="11">
    <source>
        <dbReference type="EMBL" id="KAL2092587.1"/>
    </source>
</evidence>
<protein>
    <recommendedName>
        <fullName evidence="10">Kinesin motor domain-containing protein</fullName>
    </recommendedName>
</protein>
<dbReference type="SMART" id="SM00129">
    <property type="entry name" value="KISc"/>
    <property type="match status" value="1"/>
</dbReference>
<organism evidence="11 12">
    <name type="scientific">Coilia grayii</name>
    <name type="common">Gray's grenadier anchovy</name>
    <dbReference type="NCBI Taxonomy" id="363190"/>
    <lineage>
        <taxon>Eukaryota</taxon>
        <taxon>Metazoa</taxon>
        <taxon>Chordata</taxon>
        <taxon>Craniata</taxon>
        <taxon>Vertebrata</taxon>
        <taxon>Euteleostomi</taxon>
        <taxon>Actinopterygii</taxon>
        <taxon>Neopterygii</taxon>
        <taxon>Teleostei</taxon>
        <taxon>Clupei</taxon>
        <taxon>Clupeiformes</taxon>
        <taxon>Clupeoidei</taxon>
        <taxon>Engraulidae</taxon>
        <taxon>Coilinae</taxon>
        <taxon>Coilia</taxon>
    </lineage>
</organism>
<feature type="binding site" evidence="7">
    <location>
        <begin position="84"/>
        <end position="91"/>
    </location>
    <ligand>
        <name>ATP</name>
        <dbReference type="ChEBI" id="CHEBI:30616"/>
    </ligand>
</feature>
<dbReference type="Proteomes" id="UP001591681">
    <property type="component" value="Unassembled WGS sequence"/>
</dbReference>
<dbReference type="PRINTS" id="PR00380">
    <property type="entry name" value="KINESINHEAVY"/>
</dbReference>
<comment type="subcellular location">
    <subcellularLocation>
        <location evidence="1">Cytoplasm</location>
        <location evidence="1">Cytoskeleton</location>
    </subcellularLocation>
</comment>
<keyword evidence="2" id="KW-0963">Cytoplasm</keyword>
<feature type="compositionally biased region" description="Polar residues" evidence="9">
    <location>
        <begin position="609"/>
        <end position="620"/>
    </location>
</feature>
<dbReference type="EMBL" id="JBHFQA010000010">
    <property type="protein sequence ID" value="KAL2092587.1"/>
    <property type="molecule type" value="Genomic_DNA"/>
</dbReference>
<evidence type="ECO:0000313" key="12">
    <source>
        <dbReference type="Proteomes" id="UP001591681"/>
    </source>
</evidence>
<evidence type="ECO:0000256" key="7">
    <source>
        <dbReference type="PROSITE-ProRule" id="PRU00283"/>
    </source>
</evidence>
<evidence type="ECO:0000256" key="3">
    <source>
        <dbReference type="ARBA" id="ARBA00022741"/>
    </source>
</evidence>
<dbReference type="Pfam" id="PF00225">
    <property type="entry name" value="Kinesin"/>
    <property type="match status" value="2"/>
</dbReference>
<keyword evidence="12" id="KW-1185">Reference proteome</keyword>
<keyword evidence="5 8" id="KW-0175">Coiled coil</keyword>
<keyword evidence="7" id="KW-0505">Motor protein</keyword>
<feature type="region of interest" description="Disordered" evidence="9">
    <location>
        <begin position="566"/>
        <end position="635"/>
    </location>
</feature>
<evidence type="ECO:0000256" key="6">
    <source>
        <dbReference type="ARBA" id="ARBA00023212"/>
    </source>
</evidence>
<feature type="domain" description="Kinesin motor" evidence="10">
    <location>
        <begin position="5"/>
        <end position="366"/>
    </location>
</feature>
<comment type="caution">
    <text evidence="11">The sequence shown here is derived from an EMBL/GenBank/DDBJ whole genome shotgun (WGS) entry which is preliminary data.</text>
</comment>
<dbReference type="InterPro" id="IPR027417">
    <property type="entry name" value="P-loop_NTPase"/>
</dbReference>
<feature type="compositionally biased region" description="Polar residues" evidence="9">
    <location>
        <begin position="266"/>
        <end position="280"/>
    </location>
</feature>
<dbReference type="SUPFAM" id="SSF52540">
    <property type="entry name" value="P-loop containing nucleoside triphosphate hydrolases"/>
    <property type="match status" value="1"/>
</dbReference>
<dbReference type="InterPro" id="IPR027640">
    <property type="entry name" value="Kinesin-like_fam"/>
</dbReference>
<dbReference type="InterPro" id="IPR036961">
    <property type="entry name" value="Kinesin_motor_dom_sf"/>
</dbReference>
<dbReference type="PROSITE" id="PS50067">
    <property type="entry name" value="KINESIN_MOTOR_2"/>
    <property type="match status" value="1"/>
</dbReference>
<evidence type="ECO:0000256" key="8">
    <source>
        <dbReference type="SAM" id="Coils"/>
    </source>
</evidence>
<feature type="compositionally biased region" description="Gly residues" evidence="9">
    <location>
        <begin position="812"/>
        <end position="824"/>
    </location>
</feature>
<name>A0ABD1K0D5_9TELE</name>
<keyword evidence="4 7" id="KW-0067">ATP-binding</keyword>
<sequence length="824" mass="90234">MMEKVMRVAVRIRPLLPAELRLNREIRANVAADSRQVTLAGGHAFPCDFAFGPTVSQERIYCSSVKPLVSSLFSGRDLTVLAYGQAGSGKTYTLSGKHNDRAGDRGVVWRVCEDIFHEMTAKEHSSLILSACCVALCGDELRDLLSPDAKQKNLRITEDQNGRTVVSGAVEIPLGSMKDLQNVFKCMSDMNHQHSSSHTLLWLQLKQCGTSSQDALLSTLLVVDLAGWECVSGLVNADPSRFKRSLQISTELRPLVDMLQQDRLTLSSPESHVHTSQALSSHAHKPHTLLTQLDGSDLPKVYTHTSCPLVHSVSAQTHTHSPLVRLLQNSLSGSAQTLLLVCVSPAQSSLTDTASCLMLATRAQDKYSHADLKGEHTRQRSVLGAQGCLMQHAAALLEELQEYSLSPCLQQRLSTWLDAYKKTPHASSASHHKSGTFDVHQLPGTTTDNCDEIDASLIADAHSCEQSLQELKLHCRLQSELLVEQKLLADGLKRDQRTSEGGGQRLQSSPQTGRLPAHLNDPPACSGMAGNRRVRSSPCNLSLERLSATIKTSNQLLLARLEEQEQVPRLPSVRRTKETEGRVEAQNKDKKRSARPLLNRTWTRKHSPDLSSSTPDSQGTPGPRGACEGQGSVSESRSIGVSALLLEKERLQKRRDDLSGHLAEGSMGNEQGDGTLHQLEETIEAVDAVIGMRLHPDQQGATVRRLSDGSAPIASLRGLEDLSLQEAKALFYMYLGKAVCLRGRSASQQRRVCELEELLASEREQSSRRLQQLEKEVFFYRSSSRELRRRLKELVQDAPSPPSSQASCLRGSGDGGHGQGGALD</sequence>
<dbReference type="AlphaFoldDB" id="A0ABD1K0D5"/>
<keyword evidence="6" id="KW-0206">Cytoskeleton</keyword>